<proteinExistence type="predicted"/>
<dbReference type="OrthoDB" id="6290375at2"/>
<dbReference type="AlphaFoldDB" id="A0A0N0LV94"/>
<name>A0A0N0LV94_9GAMM</name>
<comment type="caution">
    <text evidence="1">The sequence shown here is derived from an EMBL/GenBank/DDBJ whole genome shotgun (WGS) entry which is preliminary data.</text>
</comment>
<evidence type="ECO:0000313" key="2">
    <source>
        <dbReference type="Proteomes" id="UP000037848"/>
    </source>
</evidence>
<evidence type="ECO:0000313" key="1">
    <source>
        <dbReference type="EMBL" id="KPH58008.1"/>
    </source>
</evidence>
<keyword evidence="2" id="KW-1185">Reference proteome</keyword>
<reference evidence="1 2" key="1">
    <citation type="submission" date="2015-08" db="EMBL/GenBank/DDBJ databases">
        <title>Draft Genome Sequence of Pseudoalteromonas porphyrae UCD-SED14.</title>
        <authorList>
            <person name="Coil D.A."/>
            <person name="Jospin G."/>
            <person name="Lee R.D."/>
            <person name="Eisen J.A."/>
        </authorList>
    </citation>
    <scope>NUCLEOTIDE SEQUENCE [LARGE SCALE GENOMIC DNA]</scope>
    <source>
        <strain evidence="1 2">UCD-SED14</strain>
    </source>
</reference>
<dbReference type="Proteomes" id="UP000037848">
    <property type="component" value="Unassembled WGS sequence"/>
</dbReference>
<evidence type="ECO:0008006" key="3">
    <source>
        <dbReference type="Google" id="ProtNLM"/>
    </source>
</evidence>
<accession>A0A0N0LV94</accession>
<sequence length="125" mass="14324">MSNVSTCITYDASTSLIMMTLRGTANAQDVITFYQIAEQYIGIYKCNKLLVDVSELKHDFPASDLLSIMPAISSWLKHCFIARIVSFDGFMHDLFLQKAKRFEITAENFECFRSAKHWLENQPSN</sequence>
<organism evidence="1 2">
    <name type="scientific">Pseudoalteromonas porphyrae</name>
    <dbReference type="NCBI Taxonomy" id="187330"/>
    <lineage>
        <taxon>Bacteria</taxon>
        <taxon>Pseudomonadati</taxon>
        <taxon>Pseudomonadota</taxon>
        <taxon>Gammaproteobacteria</taxon>
        <taxon>Alteromonadales</taxon>
        <taxon>Pseudoalteromonadaceae</taxon>
        <taxon>Pseudoalteromonas</taxon>
    </lineage>
</organism>
<dbReference type="PATRIC" id="fig|187330.3.peg.2307"/>
<dbReference type="STRING" id="187330.AMS58_15455"/>
<dbReference type="RefSeq" id="WP_054205943.1">
    <property type="nucleotide sequence ID" value="NZ_LHPH01000027.1"/>
</dbReference>
<gene>
    <name evidence="1" type="ORF">ADS77_18300</name>
</gene>
<protein>
    <recommendedName>
        <fullName evidence="3">STAS/SEC14 domain-containing protein</fullName>
    </recommendedName>
</protein>
<dbReference type="EMBL" id="LHPH01000027">
    <property type="protein sequence ID" value="KPH58008.1"/>
    <property type="molecule type" value="Genomic_DNA"/>
</dbReference>